<accession>A0A6A5HTL1</accession>
<organism evidence="1 2">
    <name type="scientific">Caenorhabditis remanei</name>
    <name type="common">Caenorhabditis vulgaris</name>
    <dbReference type="NCBI Taxonomy" id="31234"/>
    <lineage>
        <taxon>Eukaryota</taxon>
        <taxon>Metazoa</taxon>
        <taxon>Ecdysozoa</taxon>
        <taxon>Nematoda</taxon>
        <taxon>Chromadorea</taxon>
        <taxon>Rhabditida</taxon>
        <taxon>Rhabditina</taxon>
        <taxon>Rhabditomorpha</taxon>
        <taxon>Rhabditoidea</taxon>
        <taxon>Rhabditidae</taxon>
        <taxon>Peloderinae</taxon>
        <taxon>Caenorhabditis</taxon>
    </lineage>
</organism>
<gene>
    <name evidence="1" type="ORF">GCK72_002729</name>
</gene>
<reference evidence="1 2" key="1">
    <citation type="submission" date="2019-12" db="EMBL/GenBank/DDBJ databases">
        <title>Chromosome-level assembly of the Caenorhabditis remanei genome.</title>
        <authorList>
            <person name="Teterina A.A."/>
            <person name="Willis J.H."/>
            <person name="Phillips P.C."/>
        </authorList>
    </citation>
    <scope>NUCLEOTIDE SEQUENCE [LARGE SCALE GENOMIC DNA]</scope>
    <source>
        <strain evidence="1 2">PX506</strain>
        <tissue evidence="1">Whole organism</tissue>
    </source>
</reference>
<name>A0A6A5HTL1_CAERE</name>
<dbReference type="CTD" id="78773389"/>
<evidence type="ECO:0000313" key="1">
    <source>
        <dbReference type="EMBL" id="KAF1770905.1"/>
    </source>
</evidence>
<dbReference type="RefSeq" id="XP_053592210.1">
    <property type="nucleotide sequence ID" value="XM_053723565.1"/>
</dbReference>
<dbReference type="AlphaFoldDB" id="A0A6A5HTL1"/>
<protein>
    <submittedName>
        <fullName evidence="1">Uncharacterized protein</fullName>
    </submittedName>
</protein>
<comment type="caution">
    <text evidence="1">The sequence shown here is derived from an EMBL/GenBank/DDBJ whole genome shotgun (WGS) entry which is preliminary data.</text>
</comment>
<evidence type="ECO:0000313" key="2">
    <source>
        <dbReference type="Proteomes" id="UP000483820"/>
    </source>
</evidence>
<dbReference type="EMBL" id="WUAV01000001">
    <property type="protein sequence ID" value="KAF1770905.1"/>
    <property type="molecule type" value="Genomic_DNA"/>
</dbReference>
<dbReference type="Proteomes" id="UP000483820">
    <property type="component" value="Chromosome I"/>
</dbReference>
<proteinExistence type="predicted"/>
<dbReference type="GeneID" id="78773389"/>
<dbReference type="KEGG" id="crq:GCK72_002729"/>
<sequence length="66" mass="6870">MKAEELVPFPPSAGASGAAASLFDPASAAAPTVANKARARKRMVVLRIMVYPNSVEDFSDLRHGAG</sequence>